<keyword evidence="2" id="KW-0812">Transmembrane</keyword>
<feature type="region of interest" description="Disordered" evidence="1">
    <location>
        <begin position="222"/>
        <end position="259"/>
    </location>
</feature>
<gene>
    <name evidence="3" type="ORF">LCPAC404_03610</name>
</gene>
<protein>
    <recommendedName>
        <fullName evidence="4">Transmembrane protein</fullName>
    </recommendedName>
</protein>
<evidence type="ECO:0000256" key="1">
    <source>
        <dbReference type="SAM" id="MobiDB-lite"/>
    </source>
</evidence>
<reference evidence="3" key="1">
    <citation type="journal article" date="2019" name="MBio">
        <title>Virus Genomes from Deep Sea Sediments Expand the Ocean Megavirome and Support Independent Origins of Viral Gigantism.</title>
        <authorList>
            <person name="Backstrom D."/>
            <person name="Yutin N."/>
            <person name="Jorgensen S.L."/>
            <person name="Dharamshi J."/>
            <person name="Homa F."/>
            <person name="Zaremba-Niedwiedzka K."/>
            <person name="Spang A."/>
            <person name="Wolf Y.I."/>
            <person name="Koonin E.V."/>
            <person name="Ettema T.J."/>
        </authorList>
    </citation>
    <scope>NUCLEOTIDE SEQUENCE</scope>
</reference>
<evidence type="ECO:0000256" key="2">
    <source>
        <dbReference type="SAM" id="Phobius"/>
    </source>
</evidence>
<feature type="compositionally biased region" description="Polar residues" evidence="1">
    <location>
        <begin position="222"/>
        <end position="232"/>
    </location>
</feature>
<evidence type="ECO:0000313" key="3">
    <source>
        <dbReference type="EMBL" id="QBK93657.1"/>
    </source>
</evidence>
<sequence>MGLLGGWVSSSKLDRNFSEGICLVEDSHLTEQRNGCTCSCPHRVQDVCDDEKTTPIVITQFCSDNCFGSCCRDVNCNIVHNGFKAVWDVALVEKIDSDDCPTNFSATITDSKQCTETRGNGESFDSLTNHAEKLAADDLREHQIGQKYSCFYRIDKCHGSDSQQELRWNLRNTRAMYIAMLFFASATGLCVVIFLGIFCCIPCIDLTQQIFLNLQLRTPVKSSNRTSQTNPPKYSDTGLPPAYDGVETPYYDTPSAPCK</sequence>
<dbReference type="EMBL" id="MK500601">
    <property type="protein sequence ID" value="QBK93657.1"/>
    <property type="molecule type" value="Genomic_DNA"/>
</dbReference>
<keyword evidence="2" id="KW-0472">Membrane</keyword>
<evidence type="ECO:0008006" key="4">
    <source>
        <dbReference type="Google" id="ProtNLM"/>
    </source>
</evidence>
<name>A0A481ZD16_9VIRU</name>
<keyword evidence="2" id="KW-1133">Transmembrane helix</keyword>
<accession>A0A481ZD16</accession>
<organism evidence="3">
    <name type="scientific">Pithovirus LCPAC404</name>
    <dbReference type="NCBI Taxonomy" id="2506597"/>
    <lineage>
        <taxon>Viruses</taxon>
        <taxon>Pithoviruses</taxon>
    </lineage>
</organism>
<proteinExistence type="predicted"/>
<feature type="transmembrane region" description="Helical" evidence="2">
    <location>
        <begin position="175"/>
        <end position="198"/>
    </location>
</feature>